<dbReference type="Proteomes" id="UP001307889">
    <property type="component" value="Chromosome 2"/>
</dbReference>
<evidence type="ECO:0000313" key="3">
    <source>
        <dbReference type="Proteomes" id="UP001307889"/>
    </source>
</evidence>
<feature type="chain" id="PRO_5045076283" description="MD-2-related lipid-recognition domain-containing protein" evidence="1">
    <location>
        <begin position="20"/>
        <end position="159"/>
    </location>
</feature>
<keyword evidence="3" id="KW-1185">Reference proteome</keyword>
<evidence type="ECO:0000313" key="2">
    <source>
        <dbReference type="EMBL" id="BES90276.1"/>
    </source>
</evidence>
<reference evidence="2 3" key="1">
    <citation type="submission" date="2023-09" db="EMBL/GenBank/DDBJ databases">
        <title>Nesidiocoris tenuis whole genome shotgun sequence.</title>
        <authorList>
            <person name="Shibata T."/>
            <person name="Shimoda M."/>
            <person name="Kobayashi T."/>
            <person name="Uehara T."/>
        </authorList>
    </citation>
    <scope>NUCLEOTIDE SEQUENCE [LARGE SCALE GENOMIC DNA]</scope>
    <source>
        <strain evidence="2 3">Japan</strain>
    </source>
</reference>
<protein>
    <recommendedName>
        <fullName evidence="4">MD-2-related lipid-recognition domain-containing protein</fullName>
    </recommendedName>
</protein>
<accession>A0ABN7ADC2</accession>
<sequence>MNTVLVTGVLFYAVALGFAACPFKVKVTRVARCKSNVNSIFEVPEHPIVAFTDTCEVTVDGCVHYKDEVKSMNLSIKALKNGIPVLRTTARACGFKSGKFVVNCPVPKDSDMCAGKERFKVPGGSAVIQFLVGRIGGTVDVITDKGVFCYEAEGVVSRA</sequence>
<gene>
    <name evidence="2" type="ORF">NTJ_03084</name>
</gene>
<keyword evidence="1" id="KW-0732">Signal</keyword>
<proteinExistence type="predicted"/>
<evidence type="ECO:0008006" key="4">
    <source>
        <dbReference type="Google" id="ProtNLM"/>
    </source>
</evidence>
<dbReference type="EMBL" id="AP028910">
    <property type="protein sequence ID" value="BES90276.1"/>
    <property type="molecule type" value="Genomic_DNA"/>
</dbReference>
<organism evidence="2 3">
    <name type="scientific">Nesidiocoris tenuis</name>
    <dbReference type="NCBI Taxonomy" id="355587"/>
    <lineage>
        <taxon>Eukaryota</taxon>
        <taxon>Metazoa</taxon>
        <taxon>Ecdysozoa</taxon>
        <taxon>Arthropoda</taxon>
        <taxon>Hexapoda</taxon>
        <taxon>Insecta</taxon>
        <taxon>Pterygota</taxon>
        <taxon>Neoptera</taxon>
        <taxon>Paraneoptera</taxon>
        <taxon>Hemiptera</taxon>
        <taxon>Heteroptera</taxon>
        <taxon>Panheteroptera</taxon>
        <taxon>Cimicomorpha</taxon>
        <taxon>Miridae</taxon>
        <taxon>Dicyphina</taxon>
        <taxon>Nesidiocoris</taxon>
    </lineage>
</organism>
<feature type="signal peptide" evidence="1">
    <location>
        <begin position="1"/>
        <end position="19"/>
    </location>
</feature>
<evidence type="ECO:0000256" key="1">
    <source>
        <dbReference type="SAM" id="SignalP"/>
    </source>
</evidence>
<name>A0ABN7ADC2_9HEMI</name>